<sequence length="230" mass="23327">MSPSLLLTRPEADSRRFLAAVEGALGRPVEAVISPLLRIVPLTPPLPQGVAGVVVTSANGAAALARLGVDRQRPIWAVGDRTAQVAAEDGYAARSAGGDADALVALLLHERPPGPLLHLRGADSRGAVARRLAEGGLRCEEAVCYRQEAQPLSADATARLAAPGPVVAPVFSPRTGTLLAAQGPFAAALTLVCLSAAVAAEVHTLSAAVVTAARPDLDAMVTGTVLALSP</sequence>
<keyword evidence="3" id="KW-1185">Reference proteome</keyword>
<dbReference type="GO" id="GO:0004852">
    <property type="term" value="F:uroporphyrinogen-III synthase activity"/>
    <property type="evidence" value="ECO:0007669"/>
    <property type="project" value="UniProtKB-EC"/>
</dbReference>
<dbReference type="RefSeq" id="WP_018304596.1">
    <property type="nucleotide sequence ID" value="NZ_KB902314.1"/>
</dbReference>
<name>A0A0D0NS95_9RHOB</name>
<dbReference type="PATRIC" id="fig|1123501.6.peg.538"/>
<evidence type="ECO:0000313" key="3">
    <source>
        <dbReference type="Proteomes" id="UP000035100"/>
    </source>
</evidence>
<evidence type="ECO:0000259" key="1">
    <source>
        <dbReference type="Pfam" id="PF02602"/>
    </source>
</evidence>
<reference evidence="2 3" key="1">
    <citation type="submission" date="2013-01" db="EMBL/GenBank/DDBJ databases">
        <authorList>
            <person name="Fiebig A."/>
            <person name="Goeker M."/>
            <person name="Klenk H.-P.P."/>
        </authorList>
    </citation>
    <scope>NUCLEOTIDE SEQUENCE [LARGE SCALE GENOMIC DNA]</scope>
    <source>
        <strain evidence="2 3">DSM 24838</strain>
    </source>
</reference>
<dbReference type="EMBL" id="AONG01000003">
    <property type="protein sequence ID" value="KIQ71100.1"/>
    <property type="molecule type" value="Genomic_DNA"/>
</dbReference>
<keyword evidence="2" id="KW-0456">Lyase</keyword>
<dbReference type="STRING" id="1123501.Wenmar_00478"/>
<dbReference type="CDD" id="cd06578">
    <property type="entry name" value="HemD"/>
    <property type="match status" value="1"/>
</dbReference>
<dbReference type="OrthoDB" id="7204250at2"/>
<proteinExistence type="predicted"/>
<dbReference type="EC" id="4.2.1.75" evidence="2"/>
<dbReference type="InterPro" id="IPR036108">
    <property type="entry name" value="4pyrrol_syn_uPrphyn_synt_sf"/>
</dbReference>
<organism evidence="2 3">
    <name type="scientific">Wenxinia marina DSM 24838</name>
    <dbReference type="NCBI Taxonomy" id="1123501"/>
    <lineage>
        <taxon>Bacteria</taxon>
        <taxon>Pseudomonadati</taxon>
        <taxon>Pseudomonadota</taxon>
        <taxon>Alphaproteobacteria</taxon>
        <taxon>Rhodobacterales</taxon>
        <taxon>Roseobacteraceae</taxon>
        <taxon>Wenxinia</taxon>
    </lineage>
</organism>
<accession>A0A0D0NS95</accession>
<feature type="domain" description="Tetrapyrrole biosynthesis uroporphyrinogen III synthase" evidence="1">
    <location>
        <begin position="29"/>
        <end position="221"/>
    </location>
</feature>
<dbReference type="GO" id="GO:0033014">
    <property type="term" value="P:tetrapyrrole biosynthetic process"/>
    <property type="evidence" value="ECO:0007669"/>
    <property type="project" value="InterPro"/>
</dbReference>
<gene>
    <name evidence="2" type="ORF">Wenmar_00478</name>
</gene>
<dbReference type="AlphaFoldDB" id="A0A0D0NS95"/>
<dbReference type="SUPFAM" id="SSF69618">
    <property type="entry name" value="HemD-like"/>
    <property type="match status" value="1"/>
</dbReference>
<dbReference type="InterPro" id="IPR003754">
    <property type="entry name" value="4pyrrol_synth_uPrphyn_synth"/>
</dbReference>
<dbReference type="eggNOG" id="COG1587">
    <property type="taxonomic scope" value="Bacteria"/>
</dbReference>
<protein>
    <submittedName>
        <fullName evidence="2">Uroporphyrinogen-III synthase</fullName>
        <ecNumber evidence="2">4.2.1.75</ecNumber>
    </submittedName>
</protein>
<evidence type="ECO:0000313" key="2">
    <source>
        <dbReference type="EMBL" id="KIQ71100.1"/>
    </source>
</evidence>
<comment type="caution">
    <text evidence="2">The sequence shown here is derived from an EMBL/GenBank/DDBJ whole genome shotgun (WGS) entry which is preliminary data.</text>
</comment>
<dbReference type="Proteomes" id="UP000035100">
    <property type="component" value="Unassembled WGS sequence"/>
</dbReference>
<dbReference type="Gene3D" id="3.40.50.10090">
    <property type="match status" value="2"/>
</dbReference>
<dbReference type="Pfam" id="PF02602">
    <property type="entry name" value="HEM4"/>
    <property type="match status" value="1"/>
</dbReference>